<feature type="non-terminal residue" evidence="2">
    <location>
        <position position="2472"/>
    </location>
</feature>
<name>A0A9P6UKF1_9FUNG</name>
<gene>
    <name evidence="2" type="ORF">BGZ97_000410</name>
</gene>
<organism evidence="2 3">
    <name type="scientific">Linnemannia gamsii</name>
    <dbReference type="NCBI Taxonomy" id="64522"/>
    <lineage>
        <taxon>Eukaryota</taxon>
        <taxon>Fungi</taxon>
        <taxon>Fungi incertae sedis</taxon>
        <taxon>Mucoromycota</taxon>
        <taxon>Mortierellomycotina</taxon>
        <taxon>Mortierellomycetes</taxon>
        <taxon>Mortierellales</taxon>
        <taxon>Mortierellaceae</taxon>
        <taxon>Linnemannia</taxon>
    </lineage>
</organism>
<comment type="caution">
    <text evidence="2">The sequence shown here is derived from an EMBL/GenBank/DDBJ whole genome shotgun (WGS) entry which is preliminary data.</text>
</comment>
<accession>A0A9P6UKF1</accession>
<sequence>PHPGKPHPGKPHPGKHHPGKHHPGKHHPGKKHGHGHGHHGGGNKHPYQNLCVAVGDFCGSKLYGCDFDAKTHYRCYTIGEPPVVILADAKICGGNTEPESDCKCPGDGLGPVCGSQLHASCKADATMIYYCPNGPNTKPEVFKKCHPGTVCVAHGDSGPTCGYDNCDCDGHKKYCSAQFPDRCGLTKNTVVKCDDGKLTDSEVCSDIQECIALADGAFCGDRSCRCPDDGTICGEIFPSSCLLPATSLYTCTKGGSPTFSKDCLPGYCKASAALIYAEAVFETLAKHVCIDECSCATTGHVCGSTFSKYCKLDPNTIYECKGSGSTPKPGKTCDHTCVVQAGDNVCADNHCTCPGTGDDPVCGHDLPAHCAASLNTIYICRGGKGSKPEPLSECKPGTICIKKPSPEGASCGSGTCDCEGHNEVCSDQFLEKCELEKNTIYRCTPSGRPEKVETCDGSKVCVSLGDDVGCITPNCKCTEDGTSCGEIFPLSCKIKTAALYTCIKGEPPVFLKDCYHGRCSASKVQLAADAVFISTVYDKCVDGCTCAGKGPVCGSTFNHHCKLEASTLYNCDGEGSIPQPGEPCGQGGCTVNNGNDKCNTDSCTCPGSGFAPVCGSELPSSCYANANTIYHCPGGSGTTPEHLAICNPGTICRKRPLPEGAICGGNGCKCDGDHQLCSDAFDKECGLEPSTIYNCKDGKLEKGEACDSTQECITLSDGSICVIPDCKCPSDGIVCGKVFPLSCRITTTAFYTCKKGGDPVFEKDCYPDRCSASKVSFDATAVFTSSDADVCVDKCTCARKGNACGSSFPPECKWDSSTLFRCDDSGVHPVATENCNEGGCTVANGDDKCSNSKCTCPAPGTAPICGSDLPAECNAHNNKIYQCPGGTGTEPKELSTCPPGSVCIKKPDPEGASCGGNTCDCNGHEEVCSSAFKDECGLEKNTIYRCTRGGEAEKVKNCDATEACVMLSDGAICTSSDCKCTSDGTVCGQVFPHSCKLKTSALYTCVKGEAPNFKEDCDPRGCVSTKASMSRAAEVFESNADEDKYADEDKCSIIDECDCQGKGAACGSTYPDKCAYEKDTIYNCDGYTGKPTAGDECAEGSCLVNVGDDTCGASSCTCPDGYDSVCGFDLPEDCKNRIAIDGGAIYYCPEGKGTLPEVQAICQSGLTCQSKAAPEGAACGGADCKCRGNAERCSDAFPADCSLEENTIYRCTSTGVPEEIETCSNGKVCITIEDKAVCTTDDCKCHKDGVVCGEVFPLSCQLKSTAHYTCKDGAYPVFKSDCYPDRCSATKESVAAAAASVFREMGDDDDTCTDACLCSGKGPTCGVSFPASCYLNKEGLYKCEHKGSRPSLIEECNDGVCVIHPGDDSCGDGECKCIDSDDICGNVFPSLCGFKTNMIYSCKNGAGSTPEFKERCPSNMCTAEIGDDVCIEDPCACKDDKAACGSSWPAACNYKEDTIYKCDDGEGTTPDEDTNCKRAGGCTVVDGVAQCKVDCTCPDETAACGSTFPELCGLDKDTVYQCSDGKGTEPKRGNKCAAGECMVAGGDDGCIPTLFTDCKCTGDKAICGSNFNDDCNLDKDRLYTCRGAGADPDPGELCATGDCVTNPAGIDDKCKVDCTCPDETAACGSTFPELCGLDKDTVYQCSDGKGTEPKRGNKCAAGECMVAGGDDGCIPTLFTDCKCTGDKAICGSNFNDDCNLDKDRLYTCRGAGADPDPGELCATGDCVTNPAGIADKCKDPCACKDDKTICFSSLDDDCKKMFPADTPVETVLACSGGAKPTIKENCKENQICDQPVDQPAVCKDVCKCTGTDTKCSSEFSPACKLPDGVYNCGADGKPEKVEDCTAPDTCKQHTDGPKCTPEECICKDALKHCGVTFDAKCNLPANTLHSCTAGDVPKEEKDCNPGVCSSNNTPATDTKVTAPATGSDDFCIDQCACKVANEDICSSTFDSACNPKANTLMHCDAINSPPTEKEGCTIECVVQESNDACKLDCSPQVVEMSKQIDLIIEQMELLMETYVVNINEINTATNAISEVPHTFNPAGDITQFAYPPFIKTLDDVKATMMNDAQILDKLSLEAGTAKKTIIGAGRVFVAIQPLFPKENADVSLPLIQDMRDLIPLIDSVIACSGGDKSDCSGITQLWHDFNDQLVEYLTELAKTAGPDSPTITDMTEQITTVTHIIDDVFKSRDDSTLPEAGKLLNGIIGKISSNAKVFQEASNPVNMYFEAAKEALNCEGFDITVFADKCTAYGERLQGGLANIIEWIQKTLNNIPVIGPIFTTPILEALKQVVITLQNGAGEAVGKVVGILVGIIQMFGLVPDADNTGDSETDGILAFLGILDVAGDCGGKGARCMGLIEVAKILLQTLVTHILGIIPFGLGDLVNQAVNMLVGVVADALNAATSVAISGIIGVLHTAEGILNFVFAGLFKDILRTFIGGMEDIARCLATFGDANDVNVPPTQSLLSHSKTLTMF</sequence>
<evidence type="ECO:0000313" key="2">
    <source>
        <dbReference type="EMBL" id="KAG0307413.1"/>
    </source>
</evidence>
<evidence type="ECO:0000313" key="3">
    <source>
        <dbReference type="Proteomes" id="UP000823405"/>
    </source>
</evidence>
<feature type="region of interest" description="Disordered" evidence="1">
    <location>
        <begin position="1"/>
        <end position="42"/>
    </location>
</feature>
<dbReference type="Proteomes" id="UP000823405">
    <property type="component" value="Unassembled WGS sequence"/>
</dbReference>
<protein>
    <submittedName>
        <fullName evidence="2">Uncharacterized protein</fullName>
    </submittedName>
</protein>
<dbReference type="OrthoDB" id="2447511at2759"/>
<proteinExistence type="predicted"/>
<dbReference type="EMBL" id="JAAAIN010001072">
    <property type="protein sequence ID" value="KAG0307413.1"/>
    <property type="molecule type" value="Genomic_DNA"/>
</dbReference>
<keyword evidence="3" id="KW-1185">Reference proteome</keyword>
<reference evidence="2" key="1">
    <citation type="journal article" date="2020" name="Fungal Divers.">
        <title>Resolving the Mortierellaceae phylogeny through synthesis of multi-gene phylogenetics and phylogenomics.</title>
        <authorList>
            <person name="Vandepol N."/>
            <person name="Liber J."/>
            <person name="Desiro A."/>
            <person name="Na H."/>
            <person name="Kennedy M."/>
            <person name="Barry K."/>
            <person name="Grigoriev I.V."/>
            <person name="Miller A.N."/>
            <person name="O'Donnell K."/>
            <person name="Stajich J.E."/>
            <person name="Bonito G."/>
        </authorList>
    </citation>
    <scope>NUCLEOTIDE SEQUENCE</scope>
    <source>
        <strain evidence="2">NVP60</strain>
    </source>
</reference>
<evidence type="ECO:0000256" key="1">
    <source>
        <dbReference type="SAM" id="MobiDB-lite"/>
    </source>
</evidence>